<gene>
    <name evidence="3" type="ORF">AS033_12685</name>
    <name evidence="4" type="ORF">SZL87_12740</name>
</gene>
<name>A0A0V8GEE3_9BACL</name>
<proteinExistence type="predicted"/>
<dbReference type="Proteomes" id="UP000053797">
    <property type="component" value="Unassembled WGS sequence"/>
</dbReference>
<accession>A0A0V8GEE3</accession>
<comment type="caution">
    <text evidence="3">The sequence shown here is derived from an EMBL/GenBank/DDBJ whole genome shotgun (WGS) entry which is preliminary data.</text>
</comment>
<protein>
    <recommendedName>
        <fullName evidence="7">Lipoprotein</fullName>
    </recommendedName>
</protein>
<evidence type="ECO:0000313" key="6">
    <source>
        <dbReference type="Proteomes" id="UP001387110"/>
    </source>
</evidence>
<keyword evidence="6" id="KW-1185">Reference proteome</keyword>
<reference evidence="3 5" key="1">
    <citation type="journal article" date="2015" name="Int. J. Syst. Evol. Microbiol.">
        <title>Exiguobacterium enclense sp. nov., isolated from sediment.</title>
        <authorList>
            <person name="Dastager S.G."/>
            <person name="Mawlankar R."/>
            <person name="Sonalkar V.V."/>
            <person name="Thorat M.N."/>
            <person name="Mual P."/>
            <person name="Verma A."/>
            <person name="Krishnamurthi S."/>
            <person name="Tang S.K."/>
            <person name="Li W.J."/>
        </authorList>
    </citation>
    <scope>NUCLEOTIDE SEQUENCE [LARGE SCALE GENOMIC DNA]</scope>
    <source>
        <strain evidence="3 5">NIO-1109</strain>
    </source>
</reference>
<evidence type="ECO:0008006" key="7">
    <source>
        <dbReference type="Google" id="ProtNLM"/>
    </source>
</evidence>
<dbReference type="Proteomes" id="UP001387110">
    <property type="component" value="Unassembled WGS sequence"/>
</dbReference>
<dbReference type="AlphaFoldDB" id="A0A0V8GEE3"/>
<feature type="signal peptide" evidence="2">
    <location>
        <begin position="1"/>
        <end position="18"/>
    </location>
</feature>
<evidence type="ECO:0000313" key="5">
    <source>
        <dbReference type="Proteomes" id="UP000053797"/>
    </source>
</evidence>
<sequence>MKKRLKVASIFMVAGILAACGSNETDTTAPKKEKTEQSTETKSADAGIAATTLTDELTIFSSIKTELDKAKEGQAIDWKMVTTSYESKLKGGVETTAPEIEQVIQSALAGVEAKDLDENIARQLVDKGLQSYFYKLQKATQAKAEEALVAGKPEAATEALKDVEAMAKTVFIPTAEKRDASYGFKNEDAIAQAITSGLAAQQEAIDAKEIGDFNVAKQVTDKSIYRSFYLAALGYAQKIEDGVKAGTDEKELQMEQAEGYGFLLAIEESLAGGDEEAVKTLKERYDFSKTKPADVSYKEIEGLFAKALTEKVDGYHEEAQEAIEKKDVDTARAEAMEANMFVVAMKPTLENRLGKDKAAQVAKDANEWFALVEKGDVKAETTGERITDALEPLN</sequence>
<reference evidence="4 6" key="2">
    <citation type="submission" date="2023-12" db="EMBL/GenBank/DDBJ databases">
        <authorList>
            <person name="Easwaran N."/>
            <person name="Lazarus H.P.S."/>
        </authorList>
    </citation>
    <scope>NUCLEOTIDE SEQUENCE [LARGE SCALE GENOMIC DNA]</scope>
    <source>
        <strain evidence="4 6">VIT-2023</strain>
    </source>
</reference>
<dbReference type="PROSITE" id="PS51257">
    <property type="entry name" value="PROKAR_LIPOPROTEIN"/>
    <property type="match status" value="1"/>
</dbReference>
<organism evidence="3 5">
    <name type="scientific">Exiguobacterium indicum</name>
    <dbReference type="NCBI Taxonomy" id="296995"/>
    <lineage>
        <taxon>Bacteria</taxon>
        <taxon>Bacillati</taxon>
        <taxon>Bacillota</taxon>
        <taxon>Bacilli</taxon>
        <taxon>Bacillales</taxon>
        <taxon>Bacillales Family XII. Incertae Sedis</taxon>
        <taxon>Exiguobacterium</taxon>
    </lineage>
</organism>
<dbReference type="EMBL" id="LNQL01000004">
    <property type="protein sequence ID" value="KSU48470.1"/>
    <property type="molecule type" value="Genomic_DNA"/>
</dbReference>
<feature type="region of interest" description="Disordered" evidence="1">
    <location>
        <begin position="23"/>
        <end position="45"/>
    </location>
</feature>
<evidence type="ECO:0000256" key="2">
    <source>
        <dbReference type="SAM" id="SignalP"/>
    </source>
</evidence>
<dbReference type="GeneID" id="90838151"/>
<evidence type="ECO:0000313" key="3">
    <source>
        <dbReference type="EMBL" id="KSU48470.1"/>
    </source>
</evidence>
<feature type="compositionally biased region" description="Basic and acidic residues" evidence="1">
    <location>
        <begin position="29"/>
        <end position="43"/>
    </location>
</feature>
<dbReference type="EMBL" id="JBAWKY010000004">
    <property type="protein sequence ID" value="MEI4463284.1"/>
    <property type="molecule type" value="Genomic_DNA"/>
</dbReference>
<keyword evidence="2" id="KW-0732">Signal</keyword>
<dbReference type="OrthoDB" id="2111131at2"/>
<evidence type="ECO:0000256" key="1">
    <source>
        <dbReference type="SAM" id="MobiDB-lite"/>
    </source>
</evidence>
<dbReference type="RefSeq" id="WP_035395649.1">
    <property type="nucleotide sequence ID" value="NZ_FMYN01000004.1"/>
</dbReference>
<evidence type="ECO:0000313" key="4">
    <source>
        <dbReference type="EMBL" id="MEI4463284.1"/>
    </source>
</evidence>
<feature type="chain" id="PRO_5039646912" description="Lipoprotein" evidence="2">
    <location>
        <begin position="19"/>
        <end position="394"/>
    </location>
</feature>